<dbReference type="InterPro" id="IPR037185">
    <property type="entry name" value="EmrE-like"/>
</dbReference>
<dbReference type="InterPro" id="IPR050638">
    <property type="entry name" value="AA-Vitamin_Transporters"/>
</dbReference>
<dbReference type="STRING" id="378753.KRH_11420"/>
<name>B2GGE9_KOCRD</name>
<feature type="transmembrane region" description="Helical" evidence="6">
    <location>
        <begin position="261"/>
        <end position="280"/>
    </location>
</feature>
<feature type="transmembrane region" description="Helical" evidence="6">
    <location>
        <begin position="235"/>
        <end position="255"/>
    </location>
</feature>
<evidence type="ECO:0000256" key="5">
    <source>
        <dbReference type="ARBA" id="ARBA00023136"/>
    </source>
</evidence>
<keyword evidence="5 6" id="KW-0472">Membrane</keyword>
<dbReference type="OrthoDB" id="9815120at2"/>
<evidence type="ECO:0000256" key="1">
    <source>
        <dbReference type="ARBA" id="ARBA00004141"/>
    </source>
</evidence>
<evidence type="ECO:0000256" key="4">
    <source>
        <dbReference type="ARBA" id="ARBA00022989"/>
    </source>
</evidence>
<keyword evidence="3 6" id="KW-0812">Transmembrane</keyword>
<accession>B2GGE9</accession>
<gene>
    <name evidence="8" type="ordered locus">KRH_11420</name>
</gene>
<dbReference type="PANTHER" id="PTHR32322:SF2">
    <property type="entry name" value="EAMA DOMAIN-CONTAINING PROTEIN"/>
    <property type="match status" value="1"/>
</dbReference>
<proteinExistence type="inferred from homology"/>
<feature type="transmembrane region" description="Helical" evidence="6">
    <location>
        <begin position="174"/>
        <end position="194"/>
    </location>
</feature>
<keyword evidence="4 6" id="KW-1133">Transmembrane helix</keyword>
<dbReference type="RefSeq" id="WP_012398210.1">
    <property type="nucleotide sequence ID" value="NC_010617.1"/>
</dbReference>
<feature type="transmembrane region" description="Helical" evidence="6">
    <location>
        <begin position="40"/>
        <end position="60"/>
    </location>
</feature>
<feature type="transmembrane region" description="Helical" evidence="6">
    <location>
        <begin position="124"/>
        <end position="143"/>
    </location>
</feature>
<feature type="transmembrane region" description="Helical" evidence="6">
    <location>
        <begin position="206"/>
        <end position="223"/>
    </location>
</feature>
<keyword evidence="9" id="KW-1185">Reference proteome</keyword>
<dbReference type="AlphaFoldDB" id="B2GGE9"/>
<dbReference type="Pfam" id="PF00892">
    <property type="entry name" value="EamA"/>
    <property type="match status" value="1"/>
</dbReference>
<evidence type="ECO:0000256" key="2">
    <source>
        <dbReference type="ARBA" id="ARBA00007362"/>
    </source>
</evidence>
<dbReference type="PANTHER" id="PTHR32322">
    <property type="entry name" value="INNER MEMBRANE TRANSPORTER"/>
    <property type="match status" value="1"/>
</dbReference>
<reference evidence="8 9" key="1">
    <citation type="journal article" date="2008" name="J. Bacteriol.">
        <title>Complete genome sequence of the soil actinomycete Kocuria rhizophila.</title>
        <authorList>
            <person name="Takarada H."/>
            <person name="Sekine M."/>
            <person name="Kosugi H."/>
            <person name="Matsuo Y."/>
            <person name="Fujisawa T."/>
            <person name="Omata S."/>
            <person name="Kishi E."/>
            <person name="Shimizu A."/>
            <person name="Tsukatani N."/>
            <person name="Tanikawa S."/>
            <person name="Fujita N."/>
            <person name="Harayama S."/>
        </authorList>
    </citation>
    <scope>NUCLEOTIDE SEQUENCE [LARGE SCALE GENOMIC DNA]</scope>
    <source>
        <strain evidence="9">ATCC 9341 / DSM 348 / NBRC 103217 / DC2201</strain>
    </source>
</reference>
<comment type="similarity">
    <text evidence="2">Belongs to the EamA transporter family.</text>
</comment>
<feature type="transmembrane region" description="Helical" evidence="6">
    <location>
        <begin position="149"/>
        <end position="167"/>
    </location>
</feature>
<evidence type="ECO:0000313" key="9">
    <source>
        <dbReference type="Proteomes" id="UP000008838"/>
    </source>
</evidence>
<evidence type="ECO:0000256" key="6">
    <source>
        <dbReference type="SAM" id="Phobius"/>
    </source>
</evidence>
<dbReference type="GO" id="GO:0016020">
    <property type="term" value="C:membrane"/>
    <property type="evidence" value="ECO:0007669"/>
    <property type="project" value="UniProtKB-SubCell"/>
</dbReference>
<comment type="subcellular location">
    <subcellularLocation>
        <location evidence="1">Membrane</location>
        <topology evidence="1">Multi-pass membrane protein</topology>
    </subcellularLocation>
</comment>
<dbReference type="Proteomes" id="UP000008838">
    <property type="component" value="Chromosome"/>
</dbReference>
<sequence length="295" mass="29448">MTSPVLSRRAVLTATGLVFVGSAAIQLSSAISSTLFASYGTVGTSALRMLIAAALLLVLVRPRVRRRSRSEWLGIVGYGAAMAAMNVSLYAAVDRLPLGVAVTLEFLGPCAVALVAARRVREGACALLSLGGVVLISAGPSGYFDALGYAAGLLAAVFFGLYTVFAARVGAAGGGLDGVALSVGVAALCTAPFAVARVPEVTAPDWGWLAVSAVLGVAVPGTVDALAGRVTSARVIGVLFAFDPALGAVVGLTVLGESLRLTALLGILLVVAAGALLVWFSGSPDDDAAGPTPAP</sequence>
<dbReference type="SUPFAM" id="SSF103481">
    <property type="entry name" value="Multidrug resistance efflux transporter EmrE"/>
    <property type="match status" value="2"/>
</dbReference>
<protein>
    <submittedName>
        <fullName evidence="8">Hypothetical membrane protein</fullName>
    </submittedName>
</protein>
<evidence type="ECO:0000259" key="7">
    <source>
        <dbReference type="Pfam" id="PF00892"/>
    </source>
</evidence>
<evidence type="ECO:0000313" key="8">
    <source>
        <dbReference type="EMBL" id="BAG29489.1"/>
    </source>
</evidence>
<dbReference type="KEGG" id="krh:KRH_11420"/>
<evidence type="ECO:0000256" key="3">
    <source>
        <dbReference type="ARBA" id="ARBA00022692"/>
    </source>
</evidence>
<dbReference type="EMBL" id="AP009152">
    <property type="protein sequence ID" value="BAG29489.1"/>
    <property type="molecule type" value="Genomic_DNA"/>
</dbReference>
<organism evidence="8 9">
    <name type="scientific">Kocuria rhizophila (strain ATCC 9341 / DSM 348 / NBRC 103217 / DC2201)</name>
    <dbReference type="NCBI Taxonomy" id="378753"/>
    <lineage>
        <taxon>Bacteria</taxon>
        <taxon>Bacillati</taxon>
        <taxon>Actinomycetota</taxon>
        <taxon>Actinomycetes</taxon>
        <taxon>Micrococcales</taxon>
        <taxon>Micrococcaceae</taxon>
        <taxon>Kocuria</taxon>
    </lineage>
</organism>
<dbReference type="HOGENOM" id="CLU_057295_0_2_11"/>
<dbReference type="eggNOG" id="COG5006">
    <property type="taxonomic scope" value="Bacteria"/>
</dbReference>
<feature type="transmembrane region" description="Helical" evidence="6">
    <location>
        <begin position="98"/>
        <end position="117"/>
    </location>
</feature>
<feature type="transmembrane region" description="Helical" evidence="6">
    <location>
        <begin position="72"/>
        <end position="92"/>
    </location>
</feature>
<feature type="domain" description="EamA" evidence="7">
    <location>
        <begin position="147"/>
        <end position="278"/>
    </location>
</feature>
<dbReference type="InterPro" id="IPR000620">
    <property type="entry name" value="EamA_dom"/>
</dbReference>